<comment type="caution">
    <text evidence="1">The sequence shown here is derived from an EMBL/GenBank/DDBJ whole genome shotgun (WGS) entry which is preliminary data.</text>
</comment>
<gene>
    <name evidence="1" type="ORF">GCM10008957_42290</name>
</gene>
<keyword evidence="2" id="KW-1185">Reference proteome</keyword>
<dbReference type="EMBL" id="BMQL01000038">
    <property type="protein sequence ID" value="GGR26283.1"/>
    <property type="molecule type" value="Genomic_DNA"/>
</dbReference>
<reference evidence="1" key="1">
    <citation type="journal article" date="2014" name="Int. J. Syst. Evol. Microbiol.">
        <title>Complete genome sequence of Corynebacterium casei LMG S-19264T (=DSM 44701T), isolated from a smear-ripened cheese.</title>
        <authorList>
            <consortium name="US DOE Joint Genome Institute (JGI-PGF)"/>
            <person name="Walter F."/>
            <person name="Albersmeier A."/>
            <person name="Kalinowski J."/>
            <person name="Ruckert C."/>
        </authorList>
    </citation>
    <scope>NUCLEOTIDE SEQUENCE</scope>
    <source>
        <strain evidence="1">JCM 31311</strain>
    </source>
</reference>
<dbReference type="AlphaFoldDB" id="A0A918CKJ8"/>
<proteinExistence type="predicted"/>
<evidence type="ECO:0000313" key="1">
    <source>
        <dbReference type="EMBL" id="GGR26283.1"/>
    </source>
</evidence>
<dbReference type="Proteomes" id="UP000603865">
    <property type="component" value="Unassembled WGS sequence"/>
</dbReference>
<name>A0A918CKJ8_9DEIO</name>
<evidence type="ECO:0000313" key="2">
    <source>
        <dbReference type="Proteomes" id="UP000603865"/>
    </source>
</evidence>
<dbReference type="RefSeq" id="WP_189092499.1">
    <property type="nucleotide sequence ID" value="NZ_BMQL01000038.1"/>
</dbReference>
<sequence>MPELSMHTPAELVDLLRQTYAADQGQSEIVVPQAIRTKLARLLDTDLEFKAAVVAVLQTWLTGEDPLESDDL</sequence>
<accession>A0A918CKJ8</accession>
<organism evidence="1 2">
    <name type="scientific">Deinococcus ruber</name>
    <dbReference type="NCBI Taxonomy" id="1848197"/>
    <lineage>
        <taxon>Bacteria</taxon>
        <taxon>Thermotogati</taxon>
        <taxon>Deinococcota</taxon>
        <taxon>Deinococci</taxon>
        <taxon>Deinococcales</taxon>
        <taxon>Deinococcaceae</taxon>
        <taxon>Deinococcus</taxon>
    </lineage>
</organism>
<reference evidence="1" key="2">
    <citation type="submission" date="2020-09" db="EMBL/GenBank/DDBJ databases">
        <authorList>
            <person name="Sun Q."/>
            <person name="Ohkuma M."/>
        </authorList>
    </citation>
    <scope>NUCLEOTIDE SEQUENCE</scope>
    <source>
        <strain evidence="1">JCM 31311</strain>
    </source>
</reference>
<protein>
    <submittedName>
        <fullName evidence="1">Uncharacterized protein</fullName>
    </submittedName>
</protein>